<evidence type="ECO:0000256" key="2">
    <source>
        <dbReference type="ARBA" id="ARBA00022448"/>
    </source>
</evidence>
<evidence type="ECO:0000259" key="6">
    <source>
        <dbReference type="PROSITE" id="PS50003"/>
    </source>
</evidence>
<reference evidence="7 8" key="1">
    <citation type="journal article" date="2016" name="Mol. Biol. Evol.">
        <title>Comparative Genomics of Early-Diverging Mushroom-Forming Fungi Provides Insights into the Origins of Lignocellulose Decay Capabilities.</title>
        <authorList>
            <person name="Nagy L.G."/>
            <person name="Riley R."/>
            <person name="Tritt A."/>
            <person name="Adam C."/>
            <person name="Daum C."/>
            <person name="Floudas D."/>
            <person name="Sun H."/>
            <person name="Yadav J.S."/>
            <person name="Pangilinan J."/>
            <person name="Larsson K.H."/>
            <person name="Matsuura K."/>
            <person name="Barry K."/>
            <person name="Labutti K."/>
            <person name="Kuo R."/>
            <person name="Ohm R.A."/>
            <person name="Bhattacharya S.S."/>
            <person name="Shirouzu T."/>
            <person name="Yoshinaga Y."/>
            <person name="Martin F.M."/>
            <person name="Grigoriev I.V."/>
            <person name="Hibbett D.S."/>
        </authorList>
    </citation>
    <scope>NUCLEOTIDE SEQUENCE [LARGE SCALE GENOMIC DNA]</scope>
    <source>
        <strain evidence="7 8">HHB9708</strain>
    </source>
</reference>
<evidence type="ECO:0000313" key="7">
    <source>
        <dbReference type="EMBL" id="KZS96088.1"/>
    </source>
</evidence>
<dbReference type="GO" id="GO:0034727">
    <property type="term" value="P:piecemeal microautophagy of the nucleus"/>
    <property type="evidence" value="ECO:0007669"/>
    <property type="project" value="TreeGrafter"/>
</dbReference>
<dbReference type="AlphaFoldDB" id="A0A164XL39"/>
<dbReference type="GO" id="GO:0005829">
    <property type="term" value="C:cytosol"/>
    <property type="evidence" value="ECO:0007669"/>
    <property type="project" value="TreeGrafter"/>
</dbReference>
<dbReference type="Pfam" id="PF15409">
    <property type="entry name" value="PH_8"/>
    <property type="match status" value="1"/>
</dbReference>
<evidence type="ECO:0000313" key="8">
    <source>
        <dbReference type="Proteomes" id="UP000076722"/>
    </source>
</evidence>
<gene>
    <name evidence="7" type="ORF">SISNIDRAFT_464322</name>
</gene>
<name>A0A164XL39_9AGAM</name>
<dbReference type="FunFam" id="2.40.160.120:FF:000001">
    <property type="entry name" value="Oxysterol-binding protein"/>
    <property type="match status" value="1"/>
</dbReference>
<dbReference type="GO" id="GO:0035621">
    <property type="term" value="P:ER to Golgi ceramide transport"/>
    <property type="evidence" value="ECO:0007669"/>
    <property type="project" value="TreeGrafter"/>
</dbReference>
<keyword evidence="8" id="KW-1185">Reference proteome</keyword>
<dbReference type="GO" id="GO:0006887">
    <property type="term" value="P:exocytosis"/>
    <property type="evidence" value="ECO:0007669"/>
    <property type="project" value="TreeGrafter"/>
</dbReference>
<dbReference type="GO" id="GO:0005886">
    <property type="term" value="C:plasma membrane"/>
    <property type="evidence" value="ECO:0007669"/>
    <property type="project" value="TreeGrafter"/>
</dbReference>
<dbReference type="PANTHER" id="PTHR10972:SF203">
    <property type="entry name" value="OXYSTEROL-BINDING PROTEIN HOMOLOG 3"/>
    <property type="match status" value="1"/>
</dbReference>
<dbReference type="GO" id="GO:0006897">
    <property type="term" value="P:endocytosis"/>
    <property type="evidence" value="ECO:0007669"/>
    <property type="project" value="TreeGrafter"/>
</dbReference>
<dbReference type="GO" id="GO:0120009">
    <property type="term" value="P:intermembrane lipid transfer"/>
    <property type="evidence" value="ECO:0007669"/>
    <property type="project" value="UniProtKB-ARBA"/>
</dbReference>
<evidence type="ECO:0000256" key="1">
    <source>
        <dbReference type="ARBA" id="ARBA00008842"/>
    </source>
</evidence>
<dbReference type="OrthoDB" id="416222at2759"/>
<dbReference type="Gene3D" id="2.30.29.30">
    <property type="entry name" value="Pleckstrin-homology domain (PH domain)/Phosphotyrosine-binding domain (PTB)"/>
    <property type="match status" value="1"/>
</dbReference>
<comment type="similarity">
    <text evidence="1">Belongs to the OSBP family.</text>
</comment>
<accession>A0A164XL39</accession>
<dbReference type="Proteomes" id="UP000076722">
    <property type="component" value="Unassembled WGS sequence"/>
</dbReference>
<dbReference type="InterPro" id="IPR011993">
    <property type="entry name" value="PH-like_dom_sf"/>
</dbReference>
<dbReference type="GO" id="GO:0097038">
    <property type="term" value="C:perinuclear endoplasmic reticulum"/>
    <property type="evidence" value="ECO:0007669"/>
    <property type="project" value="TreeGrafter"/>
</dbReference>
<dbReference type="InterPro" id="IPR001849">
    <property type="entry name" value="PH_domain"/>
</dbReference>
<dbReference type="PROSITE" id="PS50003">
    <property type="entry name" value="PH_DOMAIN"/>
    <property type="match status" value="1"/>
</dbReference>
<proteinExistence type="inferred from homology"/>
<dbReference type="SUPFAM" id="SSF144000">
    <property type="entry name" value="Oxysterol-binding protein-like"/>
    <property type="match status" value="1"/>
</dbReference>
<evidence type="ECO:0000256" key="5">
    <source>
        <dbReference type="SAM" id="MobiDB-lite"/>
    </source>
</evidence>
<feature type="domain" description="PH" evidence="6">
    <location>
        <begin position="47"/>
        <end position="139"/>
    </location>
</feature>
<dbReference type="Gene3D" id="3.30.70.3490">
    <property type="match status" value="1"/>
</dbReference>
<dbReference type="Gene3D" id="2.40.160.120">
    <property type="match status" value="1"/>
</dbReference>
<dbReference type="GO" id="GO:0032541">
    <property type="term" value="C:cortical endoplasmic reticulum"/>
    <property type="evidence" value="ECO:0007669"/>
    <property type="project" value="TreeGrafter"/>
</dbReference>
<dbReference type="SUPFAM" id="SSF50729">
    <property type="entry name" value="PH domain-like"/>
    <property type="match status" value="1"/>
</dbReference>
<keyword evidence="2" id="KW-0813">Transport</keyword>
<protein>
    <recommendedName>
        <fullName evidence="6">PH domain-containing protein</fullName>
    </recommendedName>
</protein>
<dbReference type="GO" id="GO:0032934">
    <property type="term" value="F:sterol binding"/>
    <property type="evidence" value="ECO:0007669"/>
    <property type="project" value="TreeGrafter"/>
</dbReference>
<organism evidence="7 8">
    <name type="scientific">Sistotremastrum niveocremeum HHB9708</name>
    <dbReference type="NCBI Taxonomy" id="1314777"/>
    <lineage>
        <taxon>Eukaryota</taxon>
        <taxon>Fungi</taxon>
        <taxon>Dikarya</taxon>
        <taxon>Basidiomycota</taxon>
        <taxon>Agaricomycotina</taxon>
        <taxon>Agaricomycetes</taxon>
        <taxon>Sistotremastrales</taxon>
        <taxon>Sistotremastraceae</taxon>
        <taxon>Sertulicium</taxon>
        <taxon>Sertulicium niveocremeum</taxon>
    </lineage>
</organism>
<evidence type="ECO:0000256" key="4">
    <source>
        <dbReference type="ARBA" id="ARBA00023121"/>
    </source>
</evidence>
<feature type="region of interest" description="Disordered" evidence="5">
    <location>
        <begin position="225"/>
        <end position="252"/>
    </location>
</feature>
<dbReference type="InterPro" id="IPR041680">
    <property type="entry name" value="PH_8"/>
</dbReference>
<keyword evidence="4" id="KW-0446">Lipid-binding</keyword>
<dbReference type="InterPro" id="IPR037239">
    <property type="entry name" value="OSBP_sf"/>
</dbReference>
<dbReference type="SMART" id="SM00233">
    <property type="entry name" value="PH"/>
    <property type="match status" value="1"/>
</dbReference>
<dbReference type="STRING" id="1314777.A0A164XL39"/>
<sequence length="736" mass="83446">MSQKGKAPPSPELVGRFKKYGPSVRAALSTMALSTNVVSPMEPRPEEIIREGWLLKKRRRKMQGFAKRYFRLYSSGLLSYAYHPDLSPRDQIDLSSAVISNKSHRLDIHIDSDNSLFHIHCESSAQFDQWMSDFRRFVHVRDSTLHRSSIRSPIVRTDLKPSALVKEMDSNIHELREQVSIIRSEEAKLKSPSFLKIIREKEQIKDMLSSKEKDSIFSMFRKNSHSDLNSETNTNTTKSTTPSTSDKSHTHSRLDNIGTILQLLSEQCEQLAQMVAELEAPKTKSSFLSHNRSFSASQSISDGSVVWFDAPDSFGEGGEELVLDHEGDTSSLKSDNSIEIDDSSDEAHVEELIQVSQATSVQPSPVAERPTHVFTRRTALPARMLYDEGSLFSMLKKNVGKDLSAISFPVTFNEPLSLLQRLAEDMEYNHLLDEAVANTNPIDRMCLVAAFAVSGYACTKLRSGRKSFTPMMGETFEDVRSNFIAEKVSHNPLIMACHAHGEGWEYWATSSGRTKFWGKSLEIAPSGTTHLKIGKDHYEWQRPSTFVRNLMMGTKYLEHCGQLIITNTTTNARSILEFKETGYWGSSPNVVTGAVLSPSGNVDAKLEGTWHEQLTQVLDDAHFKLLWRAHPFQKDATEYYGFTSYAITLNEVTPDIADKIPPTDSRLRPDIRALEEGKIDWADTEKIRIEEAQRERRRNNGIPDPRWFKQVGEDYVYTGGYWEERESGWKSTARLW</sequence>
<dbReference type="Pfam" id="PF01237">
    <property type="entry name" value="Oxysterol_BP"/>
    <property type="match status" value="1"/>
</dbReference>
<dbReference type="PANTHER" id="PTHR10972">
    <property type="entry name" value="OXYSTEROL-BINDING PROTEIN-RELATED"/>
    <property type="match status" value="1"/>
</dbReference>
<dbReference type="InterPro" id="IPR000648">
    <property type="entry name" value="Oxysterol-bd"/>
</dbReference>
<keyword evidence="3" id="KW-0445">Lipid transport</keyword>
<dbReference type="EMBL" id="KV419400">
    <property type="protein sequence ID" value="KZS96088.1"/>
    <property type="molecule type" value="Genomic_DNA"/>
</dbReference>
<evidence type="ECO:0000256" key="3">
    <source>
        <dbReference type="ARBA" id="ARBA00023055"/>
    </source>
</evidence>
<dbReference type="GO" id="GO:0030011">
    <property type="term" value="P:maintenance of cell polarity"/>
    <property type="evidence" value="ECO:0007669"/>
    <property type="project" value="TreeGrafter"/>
</dbReference>
<feature type="compositionally biased region" description="Low complexity" evidence="5">
    <location>
        <begin position="230"/>
        <end position="245"/>
    </location>
</feature>